<organism evidence="12 13">
    <name type="scientific">Lolium multiflorum</name>
    <name type="common">Italian ryegrass</name>
    <name type="synonym">Lolium perenne subsp. multiflorum</name>
    <dbReference type="NCBI Taxonomy" id="4521"/>
    <lineage>
        <taxon>Eukaryota</taxon>
        <taxon>Viridiplantae</taxon>
        <taxon>Streptophyta</taxon>
        <taxon>Embryophyta</taxon>
        <taxon>Tracheophyta</taxon>
        <taxon>Spermatophyta</taxon>
        <taxon>Magnoliopsida</taxon>
        <taxon>Liliopsida</taxon>
        <taxon>Poales</taxon>
        <taxon>Poaceae</taxon>
        <taxon>BOP clade</taxon>
        <taxon>Pooideae</taxon>
        <taxon>Poodae</taxon>
        <taxon>Poeae</taxon>
        <taxon>Poeae Chloroplast Group 2 (Poeae type)</taxon>
        <taxon>Loliodinae</taxon>
        <taxon>Loliinae</taxon>
        <taxon>Lolium</taxon>
    </lineage>
</organism>
<feature type="domain" description="Protein kinase" evidence="11">
    <location>
        <begin position="77"/>
        <end position="342"/>
    </location>
</feature>
<dbReference type="Gene3D" id="3.30.200.20">
    <property type="entry name" value="Phosphorylase Kinase, domain 1"/>
    <property type="match status" value="2"/>
</dbReference>
<dbReference type="AlphaFoldDB" id="A0AAD8RYJ4"/>
<dbReference type="SUPFAM" id="SSF56112">
    <property type="entry name" value="Protein kinase-like (PK-like)"/>
    <property type="match status" value="2"/>
</dbReference>
<keyword evidence="4 9" id="KW-0547">Nucleotide-binding</keyword>
<evidence type="ECO:0000256" key="7">
    <source>
        <dbReference type="ARBA" id="ARBA00023137"/>
    </source>
</evidence>
<gene>
    <name evidence="12" type="ORF">QYE76_006621</name>
</gene>
<feature type="binding site" evidence="9">
    <location>
        <position position="355"/>
    </location>
    <ligand>
        <name>ATP</name>
        <dbReference type="ChEBI" id="CHEBI:30616"/>
    </ligand>
</feature>
<dbReference type="InterPro" id="IPR017441">
    <property type="entry name" value="Protein_kinase_ATP_BS"/>
</dbReference>
<dbReference type="PROSITE" id="PS00107">
    <property type="entry name" value="PROTEIN_KINASE_ATP"/>
    <property type="match status" value="1"/>
</dbReference>
<dbReference type="PROSITE" id="PS00109">
    <property type="entry name" value="PROTEIN_KINASE_TYR"/>
    <property type="match status" value="2"/>
</dbReference>
<dbReference type="InterPro" id="IPR000719">
    <property type="entry name" value="Prot_kinase_dom"/>
</dbReference>
<evidence type="ECO:0000256" key="6">
    <source>
        <dbReference type="ARBA" id="ARBA00022840"/>
    </source>
</evidence>
<keyword evidence="5" id="KW-0418">Kinase</keyword>
<keyword evidence="3" id="KW-0808">Transferase</keyword>
<dbReference type="InterPro" id="IPR052101">
    <property type="entry name" value="Plant_StressResp_Kinase"/>
</dbReference>
<dbReference type="FunFam" id="1.10.510.10:FF:000103">
    <property type="entry name" value="PTI1-like tyrosine-protein kinase 3"/>
    <property type="match status" value="1"/>
</dbReference>
<evidence type="ECO:0000313" key="13">
    <source>
        <dbReference type="Proteomes" id="UP001231189"/>
    </source>
</evidence>
<dbReference type="GO" id="GO:0005524">
    <property type="term" value="F:ATP binding"/>
    <property type="evidence" value="ECO:0007669"/>
    <property type="project" value="UniProtKB-UniRule"/>
</dbReference>
<evidence type="ECO:0000256" key="5">
    <source>
        <dbReference type="ARBA" id="ARBA00022777"/>
    </source>
</evidence>
<evidence type="ECO:0000256" key="1">
    <source>
        <dbReference type="ARBA" id="ARBA00011903"/>
    </source>
</evidence>
<evidence type="ECO:0000256" key="8">
    <source>
        <dbReference type="ARBA" id="ARBA00065725"/>
    </source>
</evidence>
<evidence type="ECO:0000256" key="9">
    <source>
        <dbReference type="PROSITE-ProRule" id="PRU10141"/>
    </source>
</evidence>
<keyword evidence="13" id="KW-1185">Reference proteome</keyword>
<comment type="caution">
    <text evidence="12">The sequence shown here is derived from an EMBL/GenBank/DDBJ whole genome shotgun (WGS) entry which is preliminary data.</text>
</comment>
<feature type="domain" description="Protein kinase" evidence="11">
    <location>
        <begin position="326"/>
        <end position="608"/>
    </location>
</feature>
<evidence type="ECO:0000256" key="4">
    <source>
        <dbReference type="ARBA" id="ARBA00022741"/>
    </source>
</evidence>
<feature type="region of interest" description="Disordered" evidence="10">
    <location>
        <begin position="14"/>
        <end position="62"/>
    </location>
</feature>
<dbReference type="EMBL" id="JAUUTY010000005">
    <property type="protein sequence ID" value="KAK1632306.1"/>
    <property type="molecule type" value="Genomic_DNA"/>
</dbReference>
<accession>A0AAD8RYJ4</accession>
<keyword evidence="7" id="KW-0829">Tyrosine-protein kinase</keyword>
<keyword evidence="2" id="KW-0597">Phosphoprotein</keyword>
<dbReference type="Gene3D" id="1.10.510.10">
    <property type="entry name" value="Transferase(Phosphotransferase) domain 1"/>
    <property type="match status" value="2"/>
</dbReference>
<name>A0AAD8RYJ4_LOLMU</name>
<dbReference type="InterPro" id="IPR008266">
    <property type="entry name" value="Tyr_kinase_AS"/>
</dbReference>
<protein>
    <recommendedName>
        <fullName evidence="1">non-specific protein-tyrosine kinase</fullName>
        <ecNumber evidence="1">2.7.10.2</ecNumber>
    </recommendedName>
</protein>
<evidence type="ECO:0000259" key="11">
    <source>
        <dbReference type="PROSITE" id="PS50011"/>
    </source>
</evidence>
<dbReference type="PANTHER" id="PTHR47983">
    <property type="entry name" value="PTO-INTERACTING PROTEIN 1-LIKE"/>
    <property type="match status" value="1"/>
</dbReference>
<dbReference type="InterPro" id="IPR001245">
    <property type="entry name" value="Ser-Thr/Tyr_kinase_cat_dom"/>
</dbReference>
<keyword evidence="6 9" id="KW-0067">ATP-binding</keyword>
<dbReference type="FunFam" id="1.10.510.10:FF:000095">
    <property type="entry name" value="protein STRUBBELIG-RECEPTOR FAMILY 8"/>
    <property type="match status" value="1"/>
</dbReference>
<dbReference type="InterPro" id="IPR011009">
    <property type="entry name" value="Kinase-like_dom_sf"/>
</dbReference>
<dbReference type="InterPro" id="IPR020635">
    <property type="entry name" value="Tyr_kinase_cat_dom"/>
</dbReference>
<dbReference type="PANTHER" id="PTHR47983:SF7">
    <property type="entry name" value="PROTEIN KINASE SUPERFAMILY PROTEIN"/>
    <property type="match status" value="1"/>
</dbReference>
<dbReference type="GO" id="GO:0004715">
    <property type="term" value="F:non-membrane spanning protein tyrosine kinase activity"/>
    <property type="evidence" value="ECO:0007669"/>
    <property type="project" value="UniProtKB-EC"/>
</dbReference>
<dbReference type="FunFam" id="3.30.200.20:FF:000182">
    <property type="entry name" value="PTI1-like tyrosine-protein kinase 3"/>
    <property type="match status" value="1"/>
</dbReference>
<reference evidence="12" key="1">
    <citation type="submission" date="2023-07" db="EMBL/GenBank/DDBJ databases">
        <title>A chromosome-level genome assembly of Lolium multiflorum.</title>
        <authorList>
            <person name="Chen Y."/>
            <person name="Copetti D."/>
            <person name="Kolliker R."/>
            <person name="Studer B."/>
        </authorList>
    </citation>
    <scope>NUCLEOTIDE SEQUENCE</scope>
    <source>
        <strain evidence="12">02402/16</strain>
        <tissue evidence="12">Leaf</tissue>
    </source>
</reference>
<proteinExistence type="predicted"/>
<dbReference type="Pfam" id="PF07714">
    <property type="entry name" value="PK_Tyr_Ser-Thr"/>
    <property type="match status" value="2"/>
</dbReference>
<evidence type="ECO:0000313" key="12">
    <source>
        <dbReference type="EMBL" id="KAK1632306.1"/>
    </source>
</evidence>
<comment type="subunit">
    <text evidence="8">Interacts with OXI1.</text>
</comment>
<feature type="compositionally biased region" description="Basic and acidic residues" evidence="10">
    <location>
        <begin position="18"/>
        <end position="45"/>
    </location>
</feature>
<dbReference type="SMART" id="SM00219">
    <property type="entry name" value="TyrKc"/>
    <property type="match status" value="2"/>
</dbReference>
<evidence type="ECO:0000256" key="2">
    <source>
        <dbReference type="ARBA" id="ARBA00022553"/>
    </source>
</evidence>
<dbReference type="EC" id="2.7.10.2" evidence="1"/>
<sequence length="635" mass="70373">MSRWCCFTNFHPSQGHGSYHEREDGFPSRPDEKELCVSGKRKEENGFAPKSDPTKPPPPIEVPEIPLDELKEKTNNFGPEALIGEGSYGRVYYAILDSGKHVAIKKLDTSSEHEPDNEFLTQLSIASRLKHENFMEMLGYCVEGNQRLVAYEFSTMGSLRDILHGRKGVSGAQPGPALDWMQRVKIAIDAAKGLEYLHEKAQPLIVHRDIRSCNVLLFEDYRAKVADFTLSHQSPDMAARLHSTRVLGTFGYQAPEYAMAGQVTQKSDVYSFGVVLLELLTGRKPLDNAMPRENGFVSKSEITKAPPPIEVPEMSLDELKGKTKNFGSKALIGEGSNGRVYYAILDSGEPVAVKKLDTSSDPEHDNEFLTQLSIVSRLKHENFLEMLGYCVEGNQHLVVYEFATMGSLHDILHGRKGVPGAQPGPALAWMQRVKIAIDAAKGIEYLHEKVQPSIVHRDIRSSNVLLFEDYRAKLADFNLSNQSADMAARLHSTRVLGSFGYHAPEYAMASLQSQKSDVYSFGVVLLELLTGRKPVDHTMPRGQQSLVTWAIPRLTEDRVKECVDPRLKGDYPSKGVARLAAVAALCLQYESDHRPSMSIAVKALSSLFQYKPQPSAAVAPNTTDDFCSADTSFSA</sequence>
<evidence type="ECO:0000256" key="3">
    <source>
        <dbReference type="ARBA" id="ARBA00022679"/>
    </source>
</evidence>
<dbReference type="PROSITE" id="PS50011">
    <property type="entry name" value="PROTEIN_KINASE_DOM"/>
    <property type="match status" value="2"/>
</dbReference>
<dbReference type="GO" id="GO:0019901">
    <property type="term" value="F:protein kinase binding"/>
    <property type="evidence" value="ECO:0007669"/>
    <property type="project" value="UniProtKB-ARBA"/>
</dbReference>
<evidence type="ECO:0000256" key="10">
    <source>
        <dbReference type="SAM" id="MobiDB-lite"/>
    </source>
</evidence>
<dbReference type="Proteomes" id="UP001231189">
    <property type="component" value="Unassembled WGS sequence"/>
</dbReference>